<sequence>MDIDINPGINPDPVGDEHTLAAAQTEVLENGDGSASKPFTTRIRKNMEPQEPLSEIMYRRLTRIKEGDTVLLRLPSDLVKSVVVQKDSLVQLGKYGSFPASQLFDLYYDITYEIVADSNDSGASTPQPQASEFVNEEDTVALDGDRGQKGGKKKRGRRKDNVFAPKDSSGWKNILRPLKRQAVVDAVIDDIVETNEFIEDLAEKEKSTLTAKEIAELQAQGCTPEEIIQAQMARHEKFDLKTDFSKEKWRKRKEKKFYQTVHPMAPSILNILYYCNLRSPQSILHLRDDTLSQLLTMANIRPGGRYLVVDDTGGLVTAAVLERMGCEGRILLFNESDSPPAWGVLQTMNFTHRELEPIKWLSWLEAEESYQKPAPPLQDEQPTNPLKAAAKQRRFASQVAELTNTRNELHLGGWDGLVLATSLNPISVVSRLTPYLIGSSPIVVYSPYLQVLAELLNWSKKNPHYLNDTLSESWERTYQVLPGRTHPMMTTSATGGYLWSAIRVHPSKFQAESHQRFKRRRTGKQQDKEKIAQDAGDEDLIEKDLSDAQGTSDNPENKGYLNNCQSHA</sequence>
<keyword evidence="5" id="KW-0539">Nucleus</keyword>
<evidence type="ECO:0000313" key="9">
    <source>
        <dbReference type="Proteomes" id="UP000094043"/>
    </source>
</evidence>
<evidence type="ECO:0000313" key="8">
    <source>
        <dbReference type="EMBL" id="WVN89830.1"/>
    </source>
</evidence>
<evidence type="ECO:0000256" key="2">
    <source>
        <dbReference type="ARBA" id="ARBA00008320"/>
    </source>
</evidence>
<dbReference type="RefSeq" id="XP_066070530.1">
    <property type="nucleotide sequence ID" value="XM_066214433.1"/>
</dbReference>
<feature type="compositionally biased region" description="Polar residues" evidence="7">
    <location>
        <begin position="119"/>
        <end position="132"/>
    </location>
</feature>
<feature type="compositionally biased region" description="Polar residues" evidence="7">
    <location>
        <begin position="548"/>
        <end position="568"/>
    </location>
</feature>
<evidence type="ECO:0000256" key="6">
    <source>
        <dbReference type="ARBA" id="ARBA00032319"/>
    </source>
</evidence>
<dbReference type="AlphaFoldDB" id="A0AAJ8M258"/>
<evidence type="ECO:0000256" key="7">
    <source>
        <dbReference type="SAM" id="MobiDB-lite"/>
    </source>
</evidence>
<dbReference type="GO" id="GO:0031515">
    <property type="term" value="C:tRNA (m1A) methyltransferase complex"/>
    <property type="evidence" value="ECO:0007669"/>
    <property type="project" value="InterPro"/>
</dbReference>
<dbReference type="PANTHER" id="PTHR12945:SF0">
    <property type="entry name" value="TRNA (ADENINE(58)-N(1))-METHYLTRANSFERASE NON-CATALYTIC SUBUNIT TRM6"/>
    <property type="match status" value="1"/>
</dbReference>
<organism evidence="8 9">
    <name type="scientific">Cryptococcus depauperatus CBS 7841</name>
    <dbReference type="NCBI Taxonomy" id="1295531"/>
    <lineage>
        <taxon>Eukaryota</taxon>
        <taxon>Fungi</taxon>
        <taxon>Dikarya</taxon>
        <taxon>Basidiomycota</taxon>
        <taxon>Agaricomycotina</taxon>
        <taxon>Tremellomycetes</taxon>
        <taxon>Tremellales</taxon>
        <taxon>Cryptococcaceae</taxon>
        <taxon>Cryptococcus</taxon>
    </lineage>
</organism>
<feature type="region of interest" description="Disordered" evidence="7">
    <location>
        <begin position="119"/>
        <end position="162"/>
    </location>
</feature>
<dbReference type="GO" id="GO:0030488">
    <property type="term" value="P:tRNA methylation"/>
    <property type="evidence" value="ECO:0007669"/>
    <property type="project" value="InterPro"/>
</dbReference>
<dbReference type="Proteomes" id="UP000094043">
    <property type="component" value="Chromosome 6"/>
</dbReference>
<comment type="subcellular location">
    <subcellularLocation>
        <location evidence="1">Nucleus</location>
    </subcellularLocation>
</comment>
<feature type="region of interest" description="Disordered" evidence="7">
    <location>
        <begin position="512"/>
        <end position="568"/>
    </location>
</feature>
<keyword evidence="9" id="KW-1185">Reference proteome</keyword>
<reference evidence="8" key="2">
    <citation type="journal article" date="2022" name="Elife">
        <title>Obligate sexual reproduction of a homothallic fungus closely related to the Cryptococcus pathogenic species complex.</title>
        <authorList>
            <person name="Passer A.R."/>
            <person name="Clancey S.A."/>
            <person name="Shea T."/>
            <person name="David-Palma M."/>
            <person name="Averette A.F."/>
            <person name="Boekhout T."/>
            <person name="Porcel B.M."/>
            <person name="Nowrousian M."/>
            <person name="Cuomo C.A."/>
            <person name="Sun S."/>
            <person name="Heitman J."/>
            <person name="Coelho M.A."/>
        </authorList>
    </citation>
    <scope>NUCLEOTIDE SEQUENCE</scope>
    <source>
        <strain evidence="8">CBS 7841</strain>
    </source>
</reference>
<dbReference type="KEGG" id="cdep:91089269"/>
<dbReference type="InterPro" id="IPR017423">
    <property type="entry name" value="TRM6"/>
</dbReference>
<dbReference type="EMBL" id="CP143789">
    <property type="protein sequence ID" value="WVN89830.1"/>
    <property type="molecule type" value="Genomic_DNA"/>
</dbReference>
<evidence type="ECO:0000256" key="3">
    <source>
        <dbReference type="ARBA" id="ARBA00021704"/>
    </source>
</evidence>
<protein>
    <recommendedName>
        <fullName evidence="3">tRNA (adenine(58)-N(1))-methyltransferase non-catalytic subunit TRM6</fullName>
    </recommendedName>
    <alternativeName>
        <fullName evidence="6">tRNA(m1A58)-methyltransferase subunit TRM6</fullName>
    </alternativeName>
</protein>
<evidence type="ECO:0000256" key="4">
    <source>
        <dbReference type="ARBA" id="ARBA00022694"/>
    </source>
</evidence>
<evidence type="ECO:0000256" key="5">
    <source>
        <dbReference type="ARBA" id="ARBA00023242"/>
    </source>
</evidence>
<comment type="similarity">
    <text evidence="2">Belongs to the TRM6/GCD10 family.</text>
</comment>
<feature type="compositionally biased region" description="Basic residues" evidence="7">
    <location>
        <begin position="149"/>
        <end position="158"/>
    </location>
</feature>
<dbReference type="GO" id="GO:0005634">
    <property type="term" value="C:nucleus"/>
    <property type="evidence" value="ECO:0007669"/>
    <property type="project" value="UniProtKB-SubCell"/>
</dbReference>
<reference evidence="8" key="3">
    <citation type="submission" date="2024-01" db="EMBL/GenBank/DDBJ databases">
        <authorList>
            <person name="Coelho M.A."/>
            <person name="David-Palma M."/>
            <person name="Shea T."/>
            <person name="Sun S."/>
            <person name="Cuomo C.A."/>
            <person name="Heitman J."/>
        </authorList>
    </citation>
    <scope>NUCLEOTIDE SEQUENCE</scope>
    <source>
        <strain evidence="8">CBS 7841</strain>
    </source>
</reference>
<dbReference type="GeneID" id="91089269"/>
<dbReference type="Pfam" id="PF04189">
    <property type="entry name" value="Gcd10p"/>
    <property type="match status" value="1"/>
</dbReference>
<name>A0AAJ8M258_9TREE</name>
<reference evidence="8" key="1">
    <citation type="submission" date="2016-06" db="EMBL/GenBank/DDBJ databases">
        <authorList>
            <person name="Cuomo C."/>
            <person name="Litvintseva A."/>
            <person name="Heitman J."/>
            <person name="Chen Y."/>
            <person name="Sun S."/>
            <person name="Springer D."/>
            <person name="Dromer F."/>
            <person name="Young S."/>
            <person name="Zeng Q."/>
            <person name="Chapman S."/>
            <person name="Gujja S."/>
            <person name="Saif S."/>
            <person name="Birren B."/>
        </authorList>
    </citation>
    <scope>NUCLEOTIDE SEQUENCE</scope>
    <source>
        <strain evidence="8">CBS 7841</strain>
    </source>
</reference>
<keyword evidence="4" id="KW-0819">tRNA processing</keyword>
<evidence type="ECO:0000256" key="1">
    <source>
        <dbReference type="ARBA" id="ARBA00004123"/>
    </source>
</evidence>
<gene>
    <name evidence="8" type="ORF">L203_105060</name>
</gene>
<proteinExistence type="inferred from homology"/>
<dbReference type="PANTHER" id="PTHR12945">
    <property type="entry name" value="TRANSLATION INITIATION FACTOR EIF3-RELATED"/>
    <property type="match status" value="1"/>
</dbReference>
<accession>A0AAJ8M258</accession>